<evidence type="ECO:0000313" key="3">
    <source>
        <dbReference type="Proteomes" id="UP000463337"/>
    </source>
</evidence>
<dbReference type="AlphaFoldDB" id="A0A3R6GML2"/>
<sequence>MEIENFIRNFAEQFDETELEMITAETEFHELEDYSSLVALSIIAMIDEVYGVTIGANEMKSSVTVHDLFNRVVAKLNDEK</sequence>
<organism evidence="2 3">
    <name type="scientific">Parabacteroides distasonis</name>
    <dbReference type="NCBI Taxonomy" id="823"/>
    <lineage>
        <taxon>Bacteria</taxon>
        <taxon>Pseudomonadati</taxon>
        <taxon>Bacteroidota</taxon>
        <taxon>Bacteroidia</taxon>
        <taxon>Bacteroidales</taxon>
        <taxon>Tannerellaceae</taxon>
        <taxon>Parabacteroides</taxon>
    </lineage>
</organism>
<reference evidence="2 3" key="1">
    <citation type="journal article" date="2019" name="Nat. Med.">
        <title>A library of human gut bacterial isolates paired with longitudinal multiomics data enables mechanistic microbiome research.</title>
        <authorList>
            <person name="Poyet M."/>
            <person name="Groussin M."/>
            <person name="Gibbons S.M."/>
            <person name="Avila-Pacheco J."/>
            <person name="Jiang X."/>
            <person name="Kearney S.M."/>
            <person name="Perrotta A.R."/>
            <person name="Berdy B."/>
            <person name="Zhao S."/>
            <person name="Lieberman T.D."/>
            <person name="Swanson P.K."/>
            <person name="Smith M."/>
            <person name="Roesemann S."/>
            <person name="Alexander J.E."/>
            <person name="Rich S.A."/>
            <person name="Livny J."/>
            <person name="Vlamakis H."/>
            <person name="Clish C."/>
            <person name="Bullock K."/>
            <person name="Deik A."/>
            <person name="Scott J."/>
            <person name="Pierce K.A."/>
            <person name="Xavier R.J."/>
            <person name="Alm E.J."/>
        </authorList>
    </citation>
    <scope>NUCLEOTIDE SEQUENCE [LARGE SCALE GENOMIC DNA]</scope>
    <source>
        <strain evidence="2 3">BIOML-A41</strain>
    </source>
</reference>
<dbReference type="InterPro" id="IPR036736">
    <property type="entry name" value="ACP-like_sf"/>
</dbReference>
<dbReference type="Proteomes" id="UP000463337">
    <property type="component" value="Unassembled WGS sequence"/>
</dbReference>
<accession>A0A3R6GML2</accession>
<dbReference type="Pfam" id="PF00550">
    <property type="entry name" value="PP-binding"/>
    <property type="match status" value="1"/>
</dbReference>
<protein>
    <submittedName>
        <fullName evidence="2">Acyl carrier protein</fullName>
    </submittedName>
</protein>
<dbReference type="Gene3D" id="1.10.1200.10">
    <property type="entry name" value="ACP-like"/>
    <property type="match status" value="1"/>
</dbReference>
<name>A0A3R6GML2_PARDI</name>
<gene>
    <name evidence="2" type="ORF">GKD59_19445</name>
</gene>
<comment type="caution">
    <text evidence="2">The sequence shown here is derived from an EMBL/GenBank/DDBJ whole genome shotgun (WGS) entry which is preliminary data.</text>
</comment>
<evidence type="ECO:0000313" key="2">
    <source>
        <dbReference type="EMBL" id="MRY60040.1"/>
    </source>
</evidence>
<dbReference type="RefSeq" id="WP_122297708.1">
    <property type="nucleotide sequence ID" value="NZ_JAQEXU010000024.1"/>
</dbReference>
<feature type="domain" description="Carrier" evidence="1">
    <location>
        <begin position="10"/>
        <end position="68"/>
    </location>
</feature>
<dbReference type="InterPro" id="IPR009081">
    <property type="entry name" value="PP-bd_ACP"/>
</dbReference>
<proteinExistence type="predicted"/>
<evidence type="ECO:0000259" key="1">
    <source>
        <dbReference type="Pfam" id="PF00550"/>
    </source>
</evidence>
<dbReference type="SUPFAM" id="SSF47336">
    <property type="entry name" value="ACP-like"/>
    <property type="match status" value="1"/>
</dbReference>
<dbReference type="EMBL" id="WKLT01000024">
    <property type="protein sequence ID" value="MRY60040.1"/>
    <property type="molecule type" value="Genomic_DNA"/>
</dbReference>